<sequence length="103" mass="10806">MEFELGVYELWVGRDSGFIKASSMPPVVVRGGASVDRQVVVVEVGAALSTCAHVGGIGGDQKYYEDPDGEPKGVPQTTKSLACFILSDSTCFHGSIHFLGGSV</sequence>
<dbReference type="Proteomes" id="UP000594638">
    <property type="component" value="Unassembled WGS sequence"/>
</dbReference>
<dbReference type="EMBL" id="CACTIH010001959">
    <property type="protein sequence ID" value="CAA2970014.1"/>
    <property type="molecule type" value="Genomic_DNA"/>
</dbReference>
<name>A0A8S0QVJ5_OLEEU</name>
<dbReference type="AlphaFoldDB" id="A0A8S0QVJ5"/>
<evidence type="ECO:0000313" key="2">
    <source>
        <dbReference type="Proteomes" id="UP000594638"/>
    </source>
</evidence>
<keyword evidence="2" id="KW-1185">Reference proteome</keyword>
<protein>
    <submittedName>
        <fullName evidence="1">Uncharacterized protein</fullName>
    </submittedName>
</protein>
<accession>A0A8S0QVJ5</accession>
<dbReference type="Gramene" id="OE9A079705T1">
    <property type="protein sequence ID" value="OE9A079705C1"/>
    <property type="gene ID" value="OE9A079705"/>
</dbReference>
<gene>
    <name evidence="1" type="ORF">OLEA9_A079705</name>
</gene>
<reference evidence="1 2" key="1">
    <citation type="submission" date="2019-12" db="EMBL/GenBank/DDBJ databases">
        <authorList>
            <person name="Alioto T."/>
            <person name="Alioto T."/>
            <person name="Gomez Garrido J."/>
        </authorList>
    </citation>
    <scope>NUCLEOTIDE SEQUENCE [LARGE SCALE GENOMIC DNA]</scope>
</reference>
<evidence type="ECO:0000313" key="1">
    <source>
        <dbReference type="EMBL" id="CAA2970014.1"/>
    </source>
</evidence>
<comment type="caution">
    <text evidence="1">The sequence shown here is derived from an EMBL/GenBank/DDBJ whole genome shotgun (WGS) entry which is preliminary data.</text>
</comment>
<organism evidence="1 2">
    <name type="scientific">Olea europaea subsp. europaea</name>
    <dbReference type="NCBI Taxonomy" id="158383"/>
    <lineage>
        <taxon>Eukaryota</taxon>
        <taxon>Viridiplantae</taxon>
        <taxon>Streptophyta</taxon>
        <taxon>Embryophyta</taxon>
        <taxon>Tracheophyta</taxon>
        <taxon>Spermatophyta</taxon>
        <taxon>Magnoliopsida</taxon>
        <taxon>eudicotyledons</taxon>
        <taxon>Gunneridae</taxon>
        <taxon>Pentapetalae</taxon>
        <taxon>asterids</taxon>
        <taxon>lamiids</taxon>
        <taxon>Lamiales</taxon>
        <taxon>Oleaceae</taxon>
        <taxon>Oleeae</taxon>
        <taxon>Olea</taxon>
    </lineage>
</organism>
<proteinExistence type="predicted"/>